<organism evidence="3 4">
    <name type="scientific">Halodesulfovibrio marinisediminis DSM 17456</name>
    <dbReference type="NCBI Taxonomy" id="1121457"/>
    <lineage>
        <taxon>Bacteria</taxon>
        <taxon>Pseudomonadati</taxon>
        <taxon>Thermodesulfobacteriota</taxon>
        <taxon>Desulfovibrionia</taxon>
        <taxon>Desulfovibrionales</taxon>
        <taxon>Desulfovibrionaceae</taxon>
        <taxon>Halodesulfovibrio</taxon>
    </lineage>
</organism>
<dbReference type="EMBL" id="FSRG01000008">
    <property type="protein sequence ID" value="SIO39581.1"/>
    <property type="molecule type" value="Genomic_DNA"/>
</dbReference>
<dbReference type="Gene3D" id="3.40.1440.10">
    <property type="entry name" value="GIY-YIG endonuclease"/>
    <property type="match status" value="1"/>
</dbReference>
<dbReference type="Pfam" id="PF01541">
    <property type="entry name" value="GIY-YIG"/>
    <property type="match status" value="1"/>
</dbReference>
<dbReference type="Proteomes" id="UP000184694">
    <property type="component" value="Unassembled WGS sequence"/>
</dbReference>
<dbReference type="AlphaFoldDB" id="A0A1N6J5P6"/>
<evidence type="ECO:0000313" key="3">
    <source>
        <dbReference type="EMBL" id="SIO39581.1"/>
    </source>
</evidence>
<feature type="domain" description="GIY-YIG" evidence="2">
    <location>
        <begin position="5"/>
        <end position="81"/>
    </location>
</feature>
<dbReference type="RefSeq" id="WP_074217911.1">
    <property type="nucleotide sequence ID" value="NZ_FSRG01000008.1"/>
</dbReference>
<dbReference type="CDD" id="cd10456">
    <property type="entry name" value="GIY-YIG_UPF0213"/>
    <property type="match status" value="1"/>
</dbReference>
<dbReference type="InterPro" id="IPR000305">
    <property type="entry name" value="GIY-YIG_endonuc"/>
</dbReference>
<evidence type="ECO:0000259" key="2">
    <source>
        <dbReference type="PROSITE" id="PS50164"/>
    </source>
</evidence>
<keyword evidence="3" id="KW-0378">Hydrolase</keyword>
<keyword evidence="3" id="KW-0540">Nuclease</keyword>
<dbReference type="OrthoDB" id="287318at2"/>
<evidence type="ECO:0000313" key="4">
    <source>
        <dbReference type="Proteomes" id="UP000184694"/>
    </source>
</evidence>
<comment type="similarity">
    <text evidence="1">Belongs to the UPF0213 family.</text>
</comment>
<dbReference type="PROSITE" id="PS50164">
    <property type="entry name" value="GIY_YIG"/>
    <property type="match status" value="1"/>
</dbReference>
<gene>
    <name evidence="3" type="ORF">SAMN02745161_3177</name>
</gene>
<dbReference type="SUPFAM" id="SSF82771">
    <property type="entry name" value="GIY-YIG endonuclease"/>
    <property type="match status" value="1"/>
</dbReference>
<keyword evidence="3" id="KW-0255">Endonuclease</keyword>
<evidence type="ECO:0000256" key="1">
    <source>
        <dbReference type="ARBA" id="ARBA00007435"/>
    </source>
</evidence>
<accession>A0A1N6J5P6</accession>
<reference evidence="4" key="1">
    <citation type="submission" date="2016-11" db="EMBL/GenBank/DDBJ databases">
        <authorList>
            <person name="Varghese N."/>
            <person name="Submissions S."/>
        </authorList>
    </citation>
    <scope>NUCLEOTIDE SEQUENCE [LARGE SCALE GENOMIC DNA]</scope>
    <source>
        <strain evidence="4">DSM 17456</strain>
    </source>
</reference>
<proteinExistence type="inferred from homology"/>
<sequence>MSIKKSWVVYLVQCSDGSLYCGITTDMNRRLGEHNSGKGAKYTRSRRPVSLIASAFVPDRSTASKIECNIKRQPSGKKVETLNRCVRELASSAAQS</sequence>
<protein>
    <submittedName>
        <fullName evidence="3">Putative endonuclease</fullName>
    </submittedName>
</protein>
<dbReference type="InterPro" id="IPR035901">
    <property type="entry name" value="GIY-YIG_endonuc_sf"/>
</dbReference>
<dbReference type="InterPro" id="IPR050190">
    <property type="entry name" value="UPF0213_domain"/>
</dbReference>
<keyword evidence="4" id="KW-1185">Reference proteome</keyword>
<dbReference type="GO" id="GO:0004519">
    <property type="term" value="F:endonuclease activity"/>
    <property type="evidence" value="ECO:0007669"/>
    <property type="project" value="UniProtKB-KW"/>
</dbReference>
<dbReference type="STRING" id="1121457.SAMN02745161_3177"/>
<dbReference type="PANTHER" id="PTHR34477">
    <property type="entry name" value="UPF0213 PROTEIN YHBQ"/>
    <property type="match status" value="1"/>
</dbReference>
<dbReference type="PANTHER" id="PTHR34477:SF1">
    <property type="entry name" value="UPF0213 PROTEIN YHBQ"/>
    <property type="match status" value="1"/>
</dbReference>
<name>A0A1N6J5P6_9BACT</name>